<dbReference type="EMBL" id="BAABIE010000016">
    <property type="protein sequence ID" value="GAA4756644.1"/>
    <property type="molecule type" value="Genomic_DNA"/>
</dbReference>
<dbReference type="RefSeq" id="WP_246991733.1">
    <property type="nucleotide sequence ID" value="NZ_BAABIE010000016.1"/>
</dbReference>
<keyword evidence="2" id="KW-1185">Reference proteome</keyword>
<name>A0ABP8ZH09_9ACTN</name>
<accession>A0ABP8ZH09</accession>
<sequence length="77" mass="8105">MSVEVKIGIENTARELSLSTTEKADKVYKSVADALATGEGVLELTDEKGSRVLVPASKISYVEVGSSESRRVGFGAS</sequence>
<evidence type="ECO:0000313" key="1">
    <source>
        <dbReference type="EMBL" id="GAA4756644.1"/>
    </source>
</evidence>
<evidence type="ECO:0000313" key="2">
    <source>
        <dbReference type="Proteomes" id="UP001500822"/>
    </source>
</evidence>
<gene>
    <name evidence="1" type="ORF">GCM10023217_30850</name>
</gene>
<organism evidence="1 2">
    <name type="scientific">Gordonia alkaliphila</name>
    <dbReference type="NCBI Taxonomy" id="1053547"/>
    <lineage>
        <taxon>Bacteria</taxon>
        <taxon>Bacillati</taxon>
        <taxon>Actinomycetota</taxon>
        <taxon>Actinomycetes</taxon>
        <taxon>Mycobacteriales</taxon>
        <taxon>Gordoniaceae</taxon>
        <taxon>Gordonia</taxon>
    </lineage>
</organism>
<dbReference type="InterPro" id="IPR021456">
    <property type="entry name" value="DUF3107"/>
</dbReference>
<dbReference type="Proteomes" id="UP001500822">
    <property type="component" value="Unassembled WGS sequence"/>
</dbReference>
<reference evidence="2" key="1">
    <citation type="journal article" date="2019" name="Int. J. Syst. Evol. Microbiol.">
        <title>The Global Catalogue of Microorganisms (GCM) 10K type strain sequencing project: providing services to taxonomists for standard genome sequencing and annotation.</title>
        <authorList>
            <consortium name="The Broad Institute Genomics Platform"/>
            <consortium name="The Broad Institute Genome Sequencing Center for Infectious Disease"/>
            <person name="Wu L."/>
            <person name="Ma J."/>
        </authorList>
    </citation>
    <scope>NUCLEOTIDE SEQUENCE [LARGE SCALE GENOMIC DNA]</scope>
    <source>
        <strain evidence="2">JCM 18077</strain>
    </source>
</reference>
<protein>
    <submittedName>
        <fullName evidence="1">DUF3107 domain-containing protein</fullName>
    </submittedName>
</protein>
<comment type="caution">
    <text evidence="1">The sequence shown here is derived from an EMBL/GenBank/DDBJ whole genome shotgun (WGS) entry which is preliminary data.</text>
</comment>
<dbReference type="Pfam" id="PF11305">
    <property type="entry name" value="DUF3107"/>
    <property type="match status" value="1"/>
</dbReference>
<proteinExistence type="predicted"/>